<protein>
    <submittedName>
        <fullName evidence="6">4Fe-4S dicluster domain-containing protein</fullName>
    </submittedName>
</protein>
<dbReference type="SUPFAM" id="SSF54862">
    <property type="entry name" value="4Fe-4S ferredoxins"/>
    <property type="match status" value="1"/>
</dbReference>
<name>A0ABU3NJJ4_9CHLR</name>
<dbReference type="PANTHER" id="PTHR10849">
    <property type="entry name" value="NADH DEHYDROGENASE UBIQUINONE IRON-SULFUR PROTEIN 8, MITOCHONDRIAL"/>
    <property type="match status" value="1"/>
</dbReference>
<keyword evidence="2" id="KW-0479">Metal-binding</keyword>
<dbReference type="InterPro" id="IPR017900">
    <property type="entry name" value="4Fe4S_Fe_S_CS"/>
</dbReference>
<reference evidence="6 7" key="1">
    <citation type="submission" date="2023-07" db="EMBL/GenBank/DDBJ databases">
        <title>Novel species of Thermanaerothrix with wide hydrolytic capabilities.</title>
        <authorList>
            <person name="Zayulina K.S."/>
            <person name="Podosokorskaya O.A."/>
            <person name="Elcheninov A.G."/>
        </authorList>
    </citation>
    <scope>NUCLEOTIDE SEQUENCE [LARGE SCALE GENOMIC DNA]</scope>
    <source>
        <strain evidence="6 7">4228-RoL</strain>
    </source>
</reference>
<evidence type="ECO:0000256" key="1">
    <source>
        <dbReference type="ARBA" id="ARBA00022485"/>
    </source>
</evidence>
<dbReference type="InterPro" id="IPR017896">
    <property type="entry name" value="4Fe4S_Fe-S-bd"/>
</dbReference>
<dbReference type="PROSITE" id="PS00198">
    <property type="entry name" value="4FE4S_FER_1"/>
    <property type="match status" value="1"/>
</dbReference>
<keyword evidence="4" id="KW-0411">Iron-sulfur</keyword>
<dbReference type="Proteomes" id="UP001254165">
    <property type="component" value="Unassembled WGS sequence"/>
</dbReference>
<gene>
    <name evidence="6" type="ORF">QYE77_02035</name>
</gene>
<dbReference type="Gene3D" id="3.30.70.3270">
    <property type="match status" value="1"/>
</dbReference>
<keyword evidence="3" id="KW-0408">Iron</keyword>
<feature type="domain" description="4Fe-4S ferredoxin-type" evidence="5">
    <location>
        <begin position="36"/>
        <end position="65"/>
    </location>
</feature>
<evidence type="ECO:0000256" key="2">
    <source>
        <dbReference type="ARBA" id="ARBA00022723"/>
    </source>
</evidence>
<keyword evidence="1" id="KW-0004">4Fe-4S</keyword>
<organism evidence="6 7">
    <name type="scientific">Thermanaerothrix solaris</name>
    <dbReference type="NCBI Taxonomy" id="3058434"/>
    <lineage>
        <taxon>Bacteria</taxon>
        <taxon>Bacillati</taxon>
        <taxon>Chloroflexota</taxon>
        <taxon>Anaerolineae</taxon>
        <taxon>Anaerolineales</taxon>
        <taxon>Anaerolineaceae</taxon>
        <taxon>Thermanaerothrix</taxon>
    </lineage>
</organism>
<dbReference type="InterPro" id="IPR010226">
    <property type="entry name" value="NADH_quinone_OxRdtase_chainI"/>
</dbReference>
<evidence type="ECO:0000256" key="3">
    <source>
        <dbReference type="ARBA" id="ARBA00023004"/>
    </source>
</evidence>
<evidence type="ECO:0000313" key="6">
    <source>
        <dbReference type="EMBL" id="MDT8897029.1"/>
    </source>
</evidence>
<proteinExistence type="predicted"/>
<accession>A0ABU3NJJ4</accession>
<keyword evidence="7" id="KW-1185">Reference proteome</keyword>
<dbReference type="RefSeq" id="WP_315623679.1">
    <property type="nucleotide sequence ID" value="NZ_JAUHMF010000001.1"/>
</dbReference>
<sequence>MTIGSMFGDVFRSLFKKPVTERYPFQRPRIPERLRAKVVWNPENCSGCQLCVKDCPANALELIVVDKASKRFVMRYHADRCIYCAQCIESCRFKCLGFSTEEWELASANKTPFEVLYGRNEDIQFLLERAAQACSEQPDECREVK</sequence>
<comment type="caution">
    <text evidence="6">The sequence shown here is derived from an EMBL/GenBank/DDBJ whole genome shotgun (WGS) entry which is preliminary data.</text>
</comment>
<dbReference type="Pfam" id="PF12838">
    <property type="entry name" value="Fer4_7"/>
    <property type="match status" value="1"/>
</dbReference>
<evidence type="ECO:0000313" key="7">
    <source>
        <dbReference type="Proteomes" id="UP001254165"/>
    </source>
</evidence>
<dbReference type="EMBL" id="JAUHMF010000001">
    <property type="protein sequence ID" value="MDT8897029.1"/>
    <property type="molecule type" value="Genomic_DNA"/>
</dbReference>
<feature type="domain" description="4Fe-4S ferredoxin-type" evidence="5">
    <location>
        <begin position="72"/>
        <end position="101"/>
    </location>
</feature>
<dbReference type="PROSITE" id="PS51379">
    <property type="entry name" value="4FE4S_FER_2"/>
    <property type="match status" value="2"/>
</dbReference>
<evidence type="ECO:0000259" key="5">
    <source>
        <dbReference type="PROSITE" id="PS51379"/>
    </source>
</evidence>
<evidence type="ECO:0000256" key="4">
    <source>
        <dbReference type="ARBA" id="ARBA00023014"/>
    </source>
</evidence>